<dbReference type="GO" id="GO:0005886">
    <property type="term" value="C:plasma membrane"/>
    <property type="evidence" value="ECO:0007669"/>
    <property type="project" value="UniProtKB-SubCell"/>
</dbReference>
<feature type="transmembrane region" description="Helical" evidence="14">
    <location>
        <begin position="141"/>
        <end position="163"/>
    </location>
</feature>
<comment type="function">
    <text evidence="11">Putative receptor for purines coupled to G-proteins.</text>
</comment>
<keyword evidence="2" id="KW-1003">Cell membrane</keyword>
<evidence type="ECO:0000259" key="15">
    <source>
        <dbReference type="PROSITE" id="PS50262"/>
    </source>
</evidence>
<feature type="transmembrane region" description="Helical" evidence="14">
    <location>
        <begin position="29"/>
        <end position="52"/>
    </location>
</feature>
<name>A0A1U7SD53_ALLSI</name>
<keyword evidence="5" id="KW-0297">G-protein coupled receptor</keyword>
<dbReference type="KEGG" id="asn:102378964"/>
<dbReference type="PANTHER" id="PTHR24232">
    <property type="entry name" value="G-PROTEIN COUPLED RECEPTOR"/>
    <property type="match status" value="1"/>
</dbReference>
<gene>
    <name evidence="17" type="primary">LOC102378964</name>
</gene>
<evidence type="ECO:0000256" key="12">
    <source>
        <dbReference type="ARBA" id="ARBA00073510"/>
    </source>
</evidence>
<evidence type="ECO:0000256" key="3">
    <source>
        <dbReference type="ARBA" id="ARBA00022692"/>
    </source>
</evidence>
<evidence type="ECO:0000256" key="11">
    <source>
        <dbReference type="ARBA" id="ARBA00056731"/>
    </source>
</evidence>
<keyword evidence="3 14" id="KW-0812">Transmembrane</keyword>
<keyword evidence="6 14" id="KW-0472">Membrane</keyword>
<dbReference type="GO" id="GO:0035025">
    <property type="term" value="P:positive regulation of Rho protein signal transduction"/>
    <property type="evidence" value="ECO:0007669"/>
    <property type="project" value="TreeGrafter"/>
</dbReference>
<proteinExistence type="predicted"/>
<keyword evidence="10" id="KW-0807">Transducer</keyword>
<evidence type="ECO:0000313" key="16">
    <source>
        <dbReference type="Proteomes" id="UP000189705"/>
    </source>
</evidence>
<dbReference type="RefSeq" id="XP_006028410.1">
    <property type="nucleotide sequence ID" value="XM_006028348.3"/>
</dbReference>
<dbReference type="InParanoid" id="A0A1U7SD53"/>
<evidence type="ECO:0000256" key="1">
    <source>
        <dbReference type="ARBA" id="ARBA00004651"/>
    </source>
</evidence>
<dbReference type="InterPro" id="IPR000276">
    <property type="entry name" value="GPCR_Rhodpsn"/>
</dbReference>
<dbReference type="FunFam" id="1.20.1070.10:FF:000146">
    <property type="entry name" value="putative P2Y purinoceptor 10 isoform X1"/>
    <property type="match status" value="1"/>
</dbReference>
<organism evidence="16 17">
    <name type="scientific">Alligator sinensis</name>
    <name type="common">Chinese alligator</name>
    <dbReference type="NCBI Taxonomy" id="38654"/>
    <lineage>
        <taxon>Eukaryota</taxon>
        <taxon>Metazoa</taxon>
        <taxon>Chordata</taxon>
        <taxon>Craniata</taxon>
        <taxon>Vertebrata</taxon>
        <taxon>Euteleostomi</taxon>
        <taxon>Archelosauria</taxon>
        <taxon>Archosauria</taxon>
        <taxon>Crocodylia</taxon>
        <taxon>Alligatoridae</taxon>
        <taxon>Alligatorinae</taxon>
        <taxon>Alligator</taxon>
    </lineage>
</organism>
<protein>
    <recommendedName>
        <fullName evidence="12">Putative P2Y purinoceptor 10</fullName>
    </recommendedName>
</protein>
<dbReference type="PRINTS" id="PR01157">
    <property type="entry name" value="P2YPURNOCPTR"/>
</dbReference>
<dbReference type="AlphaFoldDB" id="A0A1U7SD53"/>
<feature type="transmembrane region" description="Helical" evidence="14">
    <location>
        <begin position="64"/>
        <end position="88"/>
    </location>
</feature>
<feature type="transmembrane region" description="Helical" evidence="14">
    <location>
        <begin position="188"/>
        <end position="213"/>
    </location>
</feature>
<keyword evidence="9" id="KW-0325">Glycoprotein</keyword>
<dbReference type="eggNOG" id="ENOG502QTX2">
    <property type="taxonomic scope" value="Eukaryota"/>
</dbReference>
<evidence type="ECO:0000256" key="2">
    <source>
        <dbReference type="ARBA" id="ARBA00022475"/>
    </source>
</evidence>
<evidence type="ECO:0000256" key="10">
    <source>
        <dbReference type="ARBA" id="ARBA00023224"/>
    </source>
</evidence>
<dbReference type="PROSITE" id="PS50262">
    <property type="entry name" value="G_PROTEIN_RECEP_F1_2"/>
    <property type="match status" value="1"/>
</dbReference>
<dbReference type="OrthoDB" id="9435792at2759"/>
<evidence type="ECO:0000256" key="9">
    <source>
        <dbReference type="ARBA" id="ARBA00023180"/>
    </source>
</evidence>
<dbReference type="GeneID" id="102378964"/>
<dbReference type="Proteomes" id="UP000189705">
    <property type="component" value="Unplaced"/>
</dbReference>
<keyword evidence="8" id="KW-0675">Receptor</keyword>
<dbReference type="PRINTS" id="PR00237">
    <property type="entry name" value="GPCRRHODOPSN"/>
</dbReference>
<feature type="transmembrane region" description="Helical" evidence="14">
    <location>
        <begin position="108"/>
        <end position="129"/>
    </location>
</feature>
<evidence type="ECO:0000256" key="8">
    <source>
        <dbReference type="ARBA" id="ARBA00023170"/>
    </source>
</evidence>
<evidence type="ECO:0000256" key="4">
    <source>
        <dbReference type="ARBA" id="ARBA00022989"/>
    </source>
</evidence>
<feature type="region of interest" description="Disordered" evidence="13">
    <location>
        <begin position="322"/>
        <end position="341"/>
    </location>
</feature>
<evidence type="ECO:0000256" key="5">
    <source>
        <dbReference type="ARBA" id="ARBA00023040"/>
    </source>
</evidence>
<dbReference type="Pfam" id="PF00001">
    <property type="entry name" value="7tm_1"/>
    <property type="match status" value="1"/>
</dbReference>
<feature type="domain" description="G-protein coupled receptors family 1 profile" evidence="15">
    <location>
        <begin position="44"/>
        <end position="299"/>
    </location>
</feature>
<feature type="compositionally biased region" description="Basic and acidic residues" evidence="13">
    <location>
        <begin position="322"/>
        <end position="334"/>
    </location>
</feature>
<evidence type="ECO:0000313" key="17">
    <source>
        <dbReference type="RefSeq" id="XP_006028410.1"/>
    </source>
</evidence>
<dbReference type="GO" id="GO:0007200">
    <property type="term" value="P:phospholipase C-activating G protein-coupled receptor signaling pathway"/>
    <property type="evidence" value="ECO:0007669"/>
    <property type="project" value="TreeGrafter"/>
</dbReference>
<dbReference type="SUPFAM" id="SSF81321">
    <property type="entry name" value="Family A G protein-coupled receptor-like"/>
    <property type="match status" value="1"/>
</dbReference>
<keyword evidence="16" id="KW-1185">Reference proteome</keyword>
<comment type="subcellular location">
    <subcellularLocation>
        <location evidence="1">Cell membrane</location>
        <topology evidence="1">Multi-pass membrane protein</topology>
    </subcellularLocation>
</comment>
<evidence type="ECO:0000256" key="14">
    <source>
        <dbReference type="SAM" id="Phobius"/>
    </source>
</evidence>
<feature type="transmembrane region" description="Helical" evidence="14">
    <location>
        <begin position="234"/>
        <end position="255"/>
    </location>
</feature>
<dbReference type="GO" id="GO:0004930">
    <property type="term" value="F:G protein-coupled receptor activity"/>
    <property type="evidence" value="ECO:0007669"/>
    <property type="project" value="UniProtKB-KW"/>
</dbReference>
<dbReference type="Gene3D" id="1.20.1070.10">
    <property type="entry name" value="Rhodopsin 7-helix transmembrane proteins"/>
    <property type="match status" value="1"/>
</dbReference>
<accession>A0A1U7SD53</accession>
<evidence type="ECO:0000256" key="13">
    <source>
        <dbReference type="SAM" id="MobiDB-lite"/>
    </source>
</evidence>
<dbReference type="InterPro" id="IPR017452">
    <property type="entry name" value="GPCR_Rhodpsn_7TM"/>
</dbReference>
<evidence type="ECO:0000256" key="7">
    <source>
        <dbReference type="ARBA" id="ARBA00023157"/>
    </source>
</evidence>
<reference evidence="17" key="1">
    <citation type="submission" date="2025-08" db="UniProtKB">
        <authorList>
            <consortium name="RefSeq"/>
        </authorList>
    </citation>
    <scope>IDENTIFICATION</scope>
</reference>
<dbReference type="PANTHER" id="PTHR24232:SF6">
    <property type="entry name" value="PURINERGIC RECEPTOR P2Y, G-PROTEIN COUPLED 10B"/>
    <property type="match status" value="1"/>
</dbReference>
<keyword evidence="4 14" id="KW-1133">Transmembrane helix</keyword>
<evidence type="ECO:0000256" key="6">
    <source>
        <dbReference type="ARBA" id="ARBA00023136"/>
    </source>
</evidence>
<sequence length="376" mass="43351">MNSQIPLKMQSIRSSGNCTDPDMKFQFSLYAATYIIIFIPGLLANSIALWILCRFISKKSKAIIFMINLAVADLAHVLSLPLRMFYYLNHTWPFGSYFCQLCFYLKYLNMYASICFLTCISMQRYLFLLHPFKAKDWKCRYDIAISVVIWIFVGAACLTVPIFRSPSLFNTTHICFADLEVKQITTGATVTLVTIAELFGFVIPICIIAYCTWKMRESLQEFQTSLQPTSEKKRALRMILTCAAVFFICFTPYHINFPLFMMVKENVITNCSIRRSTLHFHPVSLCLASLNCCLDPILYYFMTSEFQDQLLRHRGAAHRSGLTDRESRSSLKETIDDDNTEKGSPLCVKCWLLPRLLNQTNNMESPSVEPEEFYLQ</sequence>
<keyword evidence="7" id="KW-1015">Disulfide bond</keyword>